<keyword evidence="3" id="KW-1185">Reference proteome</keyword>
<evidence type="ECO:0008006" key="4">
    <source>
        <dbReference type="Google" id="ProtNLM"/>
    </source>
</evidence>
<sequence>MTPHRLLACLLAWAALASCAQTPAAPPAPTESESVRLGRELRELIGPAACRTDTQCRSLAVGAKACGGPAGYLAWSTEGTDATRLAALAARQAQAQRRENEASGMRSNCALVTDPGAACVASRCRLATQSLAR</sequence>
<keyword evidence="1" id="KW-0732">Signal</keyword>
<reference evidence="2 3" key="1">
    <citation type="submission" date="2024-08" db="EMBL/GenBank/DDBJ databases">
        <authorList>
            <person name="Lu H."/>
        </authorList>
    </citation>
    <scope>NUCLEOTIDE SEQUENCE [LARGE SCALE GENOMIC DNA]</scope>
    <source>
        <strain evidence="2 3">LYH14W</strain>
    </source>
</reference>
<feature type="chain" id="PRO_5047306619" description="DUF4189 domain-containing protein" evidence="1">
    <location>
        <begin position="21"/>
        <end position="133"/>
    </location>
</feature>
<feature type="signal peptide" evidence="1">
    <location>
        <begin position="1"/>
        <end position="20"/>
    </location>
</feature>
<organism evidence="2 3">
    <name type="scientific">Pelomonas parva</name>
    <dbReference type="NCBI Taxonomy" id="3299032"/>
    <lineage>
        <taxon>Bacteria</taxon>
        <taxon>Pseudomonadati</taxon>
        <taxon>Pseudomonadota</taxon>
        <taxon>Betaproteobacteria</taxon>
        <taxon>Burkholderiales</taxon>
        <taxon>Sphaerotilaceae</taxon>
        <taxon>Roseateles</taxon>
    </lineage>
</organism>
<dbReference type="EMBL" id="JBIGHV010000006">
    <property type="protein sequence ID" value="MFG6431625.1"/>
    <property type="molecule type" value="Genomic_DNA"/>
</dbReference>
<gene>
    <name evidence="2" type="ORF">ACG00Y_17020</name>
</gene>
<dbReference type="Proteomes" id="UP001606210">
    <property type="component" value="Unassembled WGS sequence"/>
</dbReference>
<dbReference type="PROSITE" id="PS51257">
    <property type="entry name" value="PROKAR_LIPOPROTEIN"/>
    <property type="match status" value="1"/>
</dbReference>
<evidence type="ECO:0000313" key="2">
    <source>
        <dbReference type="EMBL" id="MFG6431625.1"/>
    </source>
</evidence>
<dbReference type="RefSeq" id="WP_394480830.1">
    <property type="nucleotide sequence ID" value="NZ_JBIGHV010000006.1"/>
</dbReference>
<name>A0ABW7F7B4_9BURK</name>
<evidence type="ECO:0000256" key="1">
    <source>
        <dbReference type="SAM" id="SignalP"/>
    </source>
</evidence>
<proteinExistence type="predicted"/>
<comment type="caution">
    <text evidence="2">The sequence shown here is derived from an EMBL/GenBank/DDBJ whole genome shotgun (WGS) entry which is preliminary data.</text>
</comment>
<accession>A0ABW7F7B4</accession>
<protein>
    <recommendedName>
        <fullName evidence="4">DUF4189 domain-containing protein</fullName>
    </recommendedName>
</protein>
<evidence type="ECO:0000313" key="3">
    <source>
        <dbReference type="Proteomes" id="UP001606210"/>
    </source>
</evidence>